<feature type="compositionally biased region" description="Low complexity" evidence="1">
    <location>
        <begin position="117"/>
        <end position="129"/>
    </location>
</feature>
<proteinExistence type="predicted"/>
<feature type="compositionally biased region" description="Acidic residues" evidence="1">
    <location>
        <begin position="263"/>
        <end position="274"/>
    </location>
</feature>
<protein>
    <submittedName>
        <fullName evidence="2">Uncharacterized protein</fullName>
    </submittedName>
</protein>
<feature type="region of interest" description="Disordered" evidence="1">
    <location>
        <begin position="1"/>
        <end position="23"/>
    </location>
</feature>
<feature type="region of interest" description="Disordered" evidence="1">
    <location>
        <begin position="117"/>
        <end position="278"/>
    </location>
</feature>
<evidence type="ECO:0000256" key="1">
    <source>
        <dbReference type="SAM" id="MobiDB-lite"/>
    </source>
</evidence>
<feature type="compositionally biased region" description="Low complexity" evidence="1">
    <location>
        <begin position="168"/>
        <end position="184"/>
    </location>
</feature>
<keyword evidence="3" id="KW-1185">Reference proteome</keyword>
<feature type="compositionally biased region" description="Polar residues" evidence="1">
    <location>
        <begin position="243"/>
        <end position="256"/>
    </location>
</feature>
<feature type="compositionally biased region" description="Low complexity" evidence="1">
    <location>
        <begin position="209"/>
        <end position="239"/>
    </location>
</feature>
<comment type="caution">
    <text evidence="2">The sequence shown here is derived from an EMBL/GenBank/DDBJ whole genome shotgun (WGS) entry which is preliminary data.</text>
</comment>
<feature type="compositionally biased region" description="Pro residues" evidence="1">
    <location>
        <begin position="130"/>
        <end position="156"/>
    </location>
</feature>
<evidence type="ECO:0000313" key="2">
    <source>
        <dbReference type="EMBL" id="KAJ7727255.1"/>
    </source>
</evidence>
<dbReference type="EMBL" id="JARKIB010000181">
    <property type="protein sequence ID" value="KAJ7727255.1"/>
    <property type="molecule type" value="Genomic_DNA"/>
</dbReference>
<organism evidence="2 3">
    <name type="scientific">Mycena metata</name>
    <dbReference type="NCBI Taxonomy" id="1033252"/>
    <lineage>
        <taxon>Eukaryota</taxon>
        <taxon>Fungi</taxon>
        <taxon>Dikarya</taxon>
        <taxon>Basidiomycota</taxon>
        <taxon>Agaricomycotina</taxon>
        <taxon>Agaricomycetes</taxon>
        <taxon>Agaricomycetidae</taxon>
        <taxon>Agaricales</taxon>
        <taxon>Marasmiineae</taxon>
        <taxon>Mycenaceae</taxon>
        <taxon>Mycena</taxon>
    </lineage>
</organism>
<accession>A0AAD7HTJ4</accession>
<name>A0AAD7HTJ4_9AGAR</name>
<dbReference type="Proteomes" id="UP001215598">
    <property type="component" value="Unassembled WGS sequence"/>
</dbReference>
<gene>
    <name evidence="2" type="ORF">B0H16DRAFT_1735295</name>
</gene>
<reference evidence="2" key="1">
    <citation type="submission" date="2023-03" db="EMBL/GenBank/DDBJ databases">
        <title>Massive genome expansion in bonnet fungi (Mycena s.s.) driven by repeated elements and novel gene families across ecological guilds.</title>
        <authorList>
            <consortium name="Lawrence Berkeley National Laboratory"/>
            <person name="Harder C.B."/>
            <person name="Miyauchi S."/>
            <person name="Viragh M."/>
            <person name="Kuo A."/>
            <person name="Thoen E."/>
            <person name="Andreopoulos B."/>
            <person name="Lu D."/>
            <person name="Skrede I."/>
            <person name="Drula E."/>
            <person name="Henrissat B."/>
            <person name="Morin E."/>
            <person name="Kohler A."/>
            <person name="Barry K."/>
            <person name="LaButti K."/>
            <person name="Morin E."/>
            <person name="Salamov A."/>
            <person name="Lipzen A."/>
            <person name="Mereny Z."/>
            <person name="Hegedus B."/>
            <person name="Baldrian P."/>
            <person name="Stursova M."/>
            <person name="Weitz H."/>
            <person name="Taylor A."/>
            <person name="Grigoriev I.V."/>
            <person name="Nagy L.G."/>
            <person name="Martin F."/>
            <person name="Kauserud H."/>
        </authorList>
    </citation>
    <scope>NUCLEOTIDE SEQUENCE</scope>
    <source>
        <strain evidence="2">CBHHK182m</strain>
    </source>
</reference>
<sequence>MHAKKPCQPRYFPQPGHEDTITHDGRKEGRYYVVGAGHCGNGVFTDAHVADIQTNGFSGYARRVSKRWTGIGGVEEIWASFCNEFHTHGCHTARLPAGWDAPVPVVRGCAGPAPLASAAGPAPLASAADPAPPVAGAPVVAAPPPTQPTPHTPRPPSKSGGSGNSFASPLVVRSSVSPSPLRPLQYHVMAPNASATPRPRTALDPNRGTASMSARTSISSASISSTSSLSSSSRASTARTPKKSGSTHSRVQSSPNGGYDTDFFYDDDTDEESGPETSQTRFWAVRGLTTMFSDVDSAFDALRDNMDRLKYMEVRTSTSLTKLRRFAAS</sequence>
<dbReference type="AlphaFoldDB" id="A0AAD7HTJ4"/>
<evidence type="ECO:0000313" key="3">
    <source>
        <dbReference type="Proteomes" id="UP001215598"/>
    </source>
</evidence>